<feature type="transmembrane region" description="Helical" evidence="1">
    <location>
        <begin position="62"/>
        <end position="83"/>
    </location>
</feature>
<feature type="transmembrane region" description="Helical" evidence="1">
    <location>
        <begin position="143"/>
        <end position="162"/>
    </location>
</feature>
<evidence type="ECO:0000313" key="3">
    <source>
        <dbReference type="Proteomes" id="UP000594688"/>
    </source>
</evidence>
<dbReference type="PANTHER" id="PTHR30188:SF3">
    <property type="entry name" value="ABC TRANSPORTER PERMEASE"/>
    <property type="match status" value="1"/>
</dbReference>
<keyword evidence="1" id="KW-0812">Transmembrane</keyword>
<evidence type="ECO:0000313" key="2">
    <source>
        <dbReference type="EMBL" id="QPJ63733.1"/>
    </source>
</evidence>
<sequence length="264" mass="28873">MGRKSFQLNDFFLDFFREVSGLYYLTRESLYVTFIEPLRGKSNKWGPIWIQMEEVGIKSTTIVFLVAFLIGVILAFQTAYQLARFGALNFTGALVGVAMTRELGPLMTAIVMAGRVGASFTAEMGTMKVADEILALETMALNPIKFLIAPRLIAILIMLPVLTVMADFMGMLGGFLIGVTTLGIDPVPYIDNSIESMKLKDVVTGLIKSGVFAIIIVMVGSYMAFIIEGGAEKVGQNTRSAVVVSMVLIIIADLLFTTLFFFIT</sequence>
<feature type="transmembrane region" description="Helical" evidence="1">
    <location>
        <begin position="168"/>
        <end position="190"/>
    </location>
</feature>
<proteinExistence type="inferred from homology"/>
<keyword evidence="1" id="KW-1133">Transmembrane helix</keyword>
<feature type="transmembrane region" description="Helical" evidence="1">
    <location>
        <begin position="103"/>
        <end position="122"/>
    </location>
</feature>
<protein>
    <submittedName>
        <fullName evidence="2">ABC transporter permease</fullName>
    </submittedName>
</protein>
<dbReference type="KEGG" id="nli:G3M70_06540"/>
<dbReference type="GO" id="GO:0043190">
    <property type="term" value="C:ATP-binding cassette (ABC) transporter complex"/>
    <property type="evidence" value="ECO:0007669"/>
    <property type="project" value="InterPro"/>
</dbReference>
<dbReference type="Proteomes" id="UP000594688">
    <property type="component" value="Chromosome"/>
</dbReference>
<dbReference type="PANTHER" id="PTHR30188">
    <property type="entry name" value="ABC TRANSPORTER PERMEASE PROTEIN-RELATED"/>
    <property type="match status" value="1"/>
</dbReference>
<organism evidence="2 3">
    <name type="scientific">Candidatus Nitronauta litoralis</name>
    <dbReference type="NCBI Taxonomy" id="2705533"/>
    <lineage>
        <taxon>Bacteria</taxon>
        <taxon>Pseudomonadati</taxon>
        <taxon>Nitrospinota/Tectimicrobiota group</taxon>
        <taxon>Nitrospinota</taxon>
        <taxon>Nitrospinia</taxon>
        <taxon>Nitrospinales</taxon>
        <taxon>Nitrospinaceae</taxon>
        <taxon>Candidatus Nitronauta</taxon>
    </lineage>
</organism>
<feature type="transmembrane region" description="Helical" evidence="1">
    <location>
        <begin position="202"/>
        <end position="227"/>
    </location>
</feature>
<dbReference type="Pfam" id="PF02405">
    <property type="entry name" value="MlaE"/>
    <property type="match status" value="1"/>
</dbReference>
<keyword evidence="1" id="KW-0472">Membrane</keyword>
<reference evidence="2 3" key="1">
    <citation type="submission" date="2020-02" db="EMBL/GenBank/DDBJ databases">
        <title>Genomic and physiological characterization of two novel Nitrospinaceae genera.</title>
        <authorList>
            <person name="Mueller A.J."/>
            <person name="Jung M.-Y."/>
            <person name="Strachan C.R."/>
            <person name="Herbold C.W."/>
            <person name="Kirkegaard R.H."/>
            <person name="Daims H."/>
        </authorList>
    </citation>
    <scope>NUCLEOTIDE SEQUENCE [LARGE SCALE GENOMIC DNA]</scope>
    <source>
        <strain evidence="2">EB</strain>
    </source>
</reference>
<comment type="similarity">
    <text evidence="1">Belongs to the MlaE permease family.</text>
</comment>
<accession>A0A7T0BZF1</accession>
<dbReference type="GO" id="GO:0005548">
    <property type="term" value="F:phospholipid transporter activity"/>
    <property type="evidence" value="ECO:0007669"/>
    <property type="project" value="TreeGrafter"/>
</dbReference>
<dbReference type="NCBIfam" id="TIGR00056">
    <property type="entry name" value="MlaE family lipid ABC transporter permease subunit"/>
    <property type="match status" value="1"/>
</dbReference>
<evidence type="ECO:0000256" key="1">
    <source>
        <dbReference type="RuleBase" id="RU362044"/>
    </source>
</evidence>
<dbReference type="InterPro" id="IPR030802">
    <property type="entry name" value="Permease_MalE"/>
</dbReference>
<dbReference type="AlphaFoldDB" id="A0A7T0BZF1"/>
<feature type="transmembrane region" description="Helical" evidence="1">
    <location>
        <begin position="239"/>
        <end position="263"/>
    </location>
</feature>
<dbReference type="EMBL" id="CP048685">
    <property type="protein sequence ID" value="QPJ63733.1"/>
    <property type="molecule type" value="Genomic_DNA"/>
</dbReference>
<name>A0A7T0BZF1_9BACT</name>
<gene>
    <name evidence="2" type="ORF">G3M70_06540</name>
</gene>
<dbReference type="InterPro" id="IPR003453">
    <property type="entry name" value="ABC_MlaE_roteobac"/>
</dbReference>